<dbReference type="EnsemblMetazoa" id="AALFPA23_008467.R11422">
    <property type="protein sequence ID" value="AALFPA23_008467.P11422"/>
    <property type="gene ID" value="AALFPA23_008467"/>
</dbReference>
<evidence type="ECO:0000313" key="2">
    <source>
        <dbReference type="Proteomes" id="UP000069940"/>
    </source>
</evidence>
<reference evidence="1" key="2">
    <citation type="submission" date="2025-05" db="UniProtKB">
        <authorList>
            <consortium name="EnsemblMetazoa"/>
        </authorList>
    </citation>
    <scope>IDENTIFICATION</scope>
    <source>
        <strain evidence="1">Foshan</strain>
    </source>
</reference>
<reference evidence="2" key="1">
    <citation type="journal article" date="2015" name="Proc. Natl. Acad. Sci. U.S.A.">
        <title>Genome sequence of the Asian Tiger mosquito, Aedes albopictus, reveals insights into its biology, genetics, and evolution.</title>
        <authorList>
            <person name="Chen X.G."/>
            <person name="Jiang X."/>
            <person name="Gu J."/>
            <person name="Xu M."/>
            <person name="Wu Y."/>
            <person name="Deng Y."/>
            <person name="Zhang C."/>
            <person name="Bonizzoni M."/>
            <person name="Dermauw W."/>
            <person name="Vontas J."/>
            <person name="Armbruster P."/>
            <person name="Huang X."/>
            <person name="Yang Y."/>
            <person name="Zhang H."/>
            <person name="He W."/>
            <person name="Peng H."/>
            <person name="Liu Y."/>
            <person name="Wu K."/>
            <person name="Chen J."/>
            <person name="Lirakis M."/>
            <person name="Topalis P."/>
            <person name="Van Leeuwen T."/>
            <person name="Hall A.B."/>
            <person name="Jiang X."/>
            <person name="Thorpe C."/>
            <person name="Mueller R.L."/>
            <person name="Sun C."/>
            <person name="Waterhouse R.M."/>
            <person name="Yan G."/>
            <person name="Tu Z.J."/>
            <person name="Fang X."/>
            <person name="James A.A."/>
        </authorList>
    </citation>
    <scope>NUCLEOTIDE SEQUENCE [LARGE SCALE GENOMIC DNA]</scope>
    <source>
        <strain evidence="2">Foshan</strain>
    </source>
</reference>
<sequence length="213" mass="24279">MSRPDLCYSVNVLSKFQSSPQDIHWTGLKRILRYLQGTKDLRLVYKRQHHEAPLERFADADFANDEDERRSISGSLFTVYGDLVSWSTKKQAMGTLSSTEAELISLCGAAKEGVWLSNLLCEVGIKWIPFTMNEDNMPCIRIAEEPRSHQPTYGDYRAKMMVWHAGGASSNSLQRCRGVHFLWTGPNLREMARRQISVEHSTFRRTPSPTGPE</sequence>
<dbReference type="Proteomes" id="UP000069940">
    <property type="component" value="Unassembled WGS sequence"/>
</dbReference>
<keyword evidence="2" id="KW-1185">Reference proteome</keyword>
<accession>A0ABM1YEL8</accession>
<dbReference type="RefSeq" id="XP_062704129.1">
    <property type="nucleotide sequence ID" value="XM_062848145.1"/>
</dbReference>
<evidence type="ECO:0000313" key="1">
    <source>
        <dbReference type="EnsemblMetazoa" id="AALFPA23_008467.P11422"/>
    </source>
</evidence>
<dbReference type="PANTHER" id="PTHR11439">
    <property type="entry name" value="GAG-POL-RELATED RETROTRANSPOSON"/>
    <property type="match status" value="1"/>
</dbReference>
<dbReference type="CDD" id="cd09272">
    <property type="entry name" value="RNase_HI_RT_Ty1"/>
    <property type="match status" value="1"/>
</dbReference>
<organism evidence="1 2">
    <name type="scientific">Aedes albopictus</name>
    <name type="common">Asian tiger mosquito</name>
    <name type="synonym">Stegomyia albopicta</name>
    <dbReference type="NCBI Taxonomy" id="7160"/>
    <lineage>
        <taxon>Eukaryota</taxon>
        <taxon>Metazoa</taxon>
        <taxon>Ecdysozoa</taxon>
        <taxon>Arthropoda</taxon>
        <taxon>Hexapoda</taxon>
        <taxon>Insecta</taxon>
        <taxon>Pterygota</taxon>
        <taxon>Neoptera</taxon>
        <taxon>Endopterygota</taxon>
        <taxon>Diptera</taxon>
        <taxon>Nematocera</taxon>
        <taxon>Culicoidea</taxon>
        <taxon>Culicidae</taxon>
        <taxon>Culicinae</taxon>
        <taxon>Aedini</taxon>
        <taxon>Aedes</taxon>
        <taxon>Stegomyia</taxon>
    </lineage>
</organism>
<name>A0ABM1YEL8_AEDAL</name>
<dbReference type="GeneID" id="134286520"/>
<proteinExistence type="predicted"/>
<dbReference type="PANTHER" id="PTHR11439:SF483">
    <property type="entry name" value="PEPTIDE SYNTHASE GLIP-LIKE, PUTATIVE (AFU_ORTHOLOGUE AFUA_3G12920)-RELATED"/>
    <property type="match status" value="1"/>
</dbReference>
<evidence type="ECO:0008006" key="3">
    <source>
        <dbReference type="Google" id="ProtNLM"/>
    </source>
</evidence>
<protein>
    <recommendedName>
        <fullName evidence="3">Reverse transcriptase Ty1/copia-type domain-containing protein</fullName>
    </recommendedName>
</protein>